<evidence type="ECO:0000256" key="1">
    <source>
        <dbReference type="SAM" id="Coils"/>
    </source>
</evidence>
<comment type="caution">
    <text evidence="4">The sequence shown here is derived from an EMBL/GenBank/DDBJ whole genome shotgun (WGS) entry which is preliminary data.</text>
</comment>
<dbReference type="GO" id="GO:0015074">
    <property type="term" value="P:DNA integration"/>
    <property type="evidence" value="ECO:0007669"/>
    <property type="project" value="InterPro"/>
</dbReference>
<accession>A0A8J2RJZ2</accession>
<evidence type="ECO:0000313" key="5">
    <source>
        <dbReference type="Proteomes" id="UP000789390"/>
    </source>
</evidence>
<feature type="coiled-coil region" evidence="1">
    <location>
        <begin position="184"/>
        <end position="211"/>
    </location>
</feature>
<feature type="region of interest" description="Disordered" evidence="2">
    <location>
        <begin position="438"/>
        <end position="457"/>
    </location>
</feature>
<dbReference type="GO" id="GO:0042575">
    <property type="term" value="C:DNA polymerase complex"/>
    <property type="evidence" value="ECO:0007669"/>
    <property type="project" value="UniProtKB-ARBA"/>
</dbReference>
<protein>
    <recommendedName>
        <fullName evidence="3">Integrase catalytic domain-containing protein</fullName>
    </recommendedName>
</protein>
<evidence type="ECO:0000256" key="2">
    <source>
        <dbReference type="SAM" id="MobiDB-lite"/>
    </source>
</evidence>
<organism evidence="4 5">
    <name type="scientific">Daphnia galeata</name>
    <dbReference type="NCBI Taxonomy" id="27404"/>
    <lineage>
        <taxon>Eukaryota</taxon>
        <taxon>Metazoa</taxon>
        <taxon>Ecdysozoa</taxon>
        <taxon>Arthropoda</taxon>
        <taxon>Crustacea</taxon>
        <taxon>Branchiopoda</taxon>
        <taxon>Diplostraca</taxon>
        <taxon>Cladocera</taxon>
        <taxon>Anomopoda</taxon>
        <taxon>Daphniidae</taxon>
        <taxon>Daphnia</taxon>
    </lineage>
</organism>
<dbReference type="GO" id="GO:0003676">
    <property type="term" value="F:nucleic acid binding"/>
    <property type="evidence" value="ECO:0007669"/>
    <property type="project" value="InterPro"/>
</dbReference>
<keyword evidence="5" id="KW-1185">Reference proteome</keyword>
<dbReference type="SUPFAM" id="SSF53098">
    <property type="entry name" value="Ribonuclease H-like"/>
    <property type="match status" value="1"/>
</dbReference>
<dbReference type="Pfam" id="PF05380">
    <property type="entry name" value="Peptidase_A17"/>
    <property type="match status" value="1"/>
</dbReference>
<name>A0A8J2RJZ2_9CRUS</name>
<dbReference type="SUPFAM" id="SSF56672">
    <property type="entry name" value="DNA/RNA polymerases"/>
    <property type="match status" value="1"/>
</dbReference>
<reference evidence="4" key="1">
    <citation type="submission" date="2021-11" db="EMBL/GenBank/DDBJ databases">
        <authorList>
            <person name="Schell T."/>
        </authorList>
    </citation>
    <scope>NUCLEOTIDE SEQUENCE</scope>
    <source>
        <strain evidence="4">M5</strain>
    </source>
</reference>
<sequence>MLGNLCSVHFIWTNKPVHRLEAIDRPTPPPLRSHSLVETNRNATPEEFEDLRTKLAQVHSRLVGIHQRLSASTSSPSLLPTGPVIARHGRYRTTRTQREIALNQSSKIGQKKHPFAAKKYLRIRVNLQETQQQNNTKLPAPFVEQHNEAKNIEENINCEAKDQDISVAVKKRRIDLEFKLKQQQLQKEREIKDLELKYAREEEDVLLEMQQIQRHFELTGGPMFKRCPPLSSTPIRHVNITTTNATPVVYAEQNQLASSRSWPKLVVAKFDGDPRSWTKFAHGINATLRDTSMPESLKLLALQDSLKDEIQKRVAHIFTSSHSFQSAWAVLENKYGSPGLIIQAHNQYLQQLPSFKHNDFNGLFNMAVAVRDAVSSVNQEHIVMFTSVVTSLCTKLPIHLQSDWGELAYGLSRFPTLQDFDKWIDTVVGTEELRGIKLSTSTPTSSGLKSSQPQYNTNRQANTANQSAGSSNYGGRGPTVLTQSLLNNTEIECPACKEKGKHRLENCNVFARMLVNARAALCATANHCFRCLIRGHYSSKCRRQNASCTECNGPHHTLLHGAKRQFPVPQADQGNNPIILLVRAPRTNIRPVLLAIVNVIIEANGFSCTSFAVLDPGSEATLITRPLAYILQLRGPSTLDLPAIDSEKVEILIGMDLSTAHQTTQIIEPIEGEKGPTAHRNRFGWVVAGSISQSLVVGPSNRKSINLQSTCLPPSLTRIVNQFRSLETFGIVPKPKSRKSQDDEDLLMTLVNPLAKYLPHFYVINCNKPNKIRVVFDAAARFQGLCYNDLLLRGPPSILSLVGVLIRARQYRYALSADIEAFYHRVWVAKQDQSLQRFVFRPFGSNGPVRTFQFTTLIFGAVCFSSAAVLTLHHAAKTNVTFPQVAAKMQDNTYSDNLINSFETESEAADFANAVTKNLEADGFHLTAFASTSQQILETIPPQYMSPQVLDINLSALPVEYQLGMKWDLATDTYGIRVRSMPEVHTKRELLSAMSLVFDPLGMFIPVITATKLLLQQTQKLDRTSPCCWDAPLPVEILAKWRNWATGLSNTSFPCVSRCFRPLNFPLDNSIFRLVIFADGSSVAFGAVAYLRTQCNDQINLSFVMAKGRIASLKPTTVPRLELEAAVLAVRLSLLIKKELRIPMYSVEYYTDSQIVLHQLRSEKPNRPSFVCKSREEILAHSALNDWHFVRSEDNPADDCTRASPPKDFVPGCRWIVGPSFLLDPKYVPEPFTFHTDKLEDDKVASTVNVGQLHVTPSYCHPLAPTISGLIARAKQLAELKREVVQLPRAGLPANENLSTDDLQEAFRIYLMVSQEESFGREFRALLKGTAIPRDSTLRRVGPYICQDEGLLKVDGRLEHDQLPVRTRHSIIIAADNPLTKLIINDRHRSLPKPPRMANLPRERHKAFIQIFTNVGLDCFGPFNVVIGRRSSKRYGLLITYLSSRAVHIESLESMDADSFIMVLRRFISIRGCPKVIYSDNGTNLLAGEKELAQGIANLNSTRVTEEFIERGIDWRKSPPSGSHFGGVWERLIGSSKVAMRAILQSRSVTDEVLRTVFAEVASILNSRPLTHVHTDPAEPEPLTPNHFILGGTHPHRVPDCEEAFDGLTRRRCKQSQFILNQFWHRWMREYIPNIIGREKWDQSARQLQIGDQVLIIDDNTKRGEWLTGCVISTHPSSDGLVISFVTIS</sequence>
<dbReference type="EMBL" id="CAKKLH010000113">
    <property type="protein sequence ID" value="CAH0103733.1"/>
    <property type="molecule type" value="Genomic_DNA"/>
</dbReference>
<dbReference type="Proteomes" id="UP000789390">
    <property type="component" value="Unassembled WGS sequence"/>
</dbReference>
<dbReference type="OrthoDB" id="6370417at2759"/>
<dbReference type="InterPro" id="IPR012337">
    <property type="entry name" value="RNaseH-like_sf"/>
</dbReference>
<dbReference type="PROSITE" id="PS50994">
    <property type="entry name" value="INTEGRASE"/>
    <property type="match status" value="1"/>
</dbReference>
<keyword evidence="1" id="KW-0175">Coiled coil</keyword>
<dbReference type="InterPro" id="IPR005312">
    <property type="entry name" value="DUF1759"/>
</dbReference>
<feature type="domain" description="Integrase catalytic" evidence="3">
    <location>
        <begin position="1397"/>
        <end position="1593"/>
    </location>
</feature>
<dbReference type="InterPro" id="IPR040676">
    <property type="entry name" value="DUF5641"/>
</dbReference>
<gene>
    <name evidence="4" type="ORF">DGAL_LOCUS6317</name>
</gene>
<evidence type="ECO:0000313" key="4">
    <source>
        <dbReference type="EMBL" id="CAH0103733.1"/>
    </source>
</evidence>
<dbReference type="InterPro" id="IPR008042">
    <property type="entry name" value="Retrotrans_Pao"/>
</dbReference>
<dbReference type="Pfam" id="PF03564">
    <property type="entry name" value="DUF1759"/>
    <property type="match status" value="1"/>
</dbReference>
<dbReference type="InterPro" id="IPR001584">
    <property type="entry name" value="Integrase_cat-core"/>
</dbReference>
<dbReference type="PANTHER" id="PTHR47331:SF4">
    <property type="entry name" value="PEPTIDASE S1 DOMAIN-CONTAINING PROTEIN"/>
    <property type="match status" value="1"/>
</dbReference>
<dbReference type="InterPro" id="IPR036397">
    <property type="entry name" value="RNaseH_sf"/>
</dbReference>
<dbReference type="PANTHER" id="PTHR47331">
    <property type="entry name" value="PHD-TYPE DOMAIN-CONTAINING PROTEIN"/>
    <property type="match status" value="1"/>
</dbReference>
<dbReference type="Gene3D" id="3.30.420.10">
    <property type="entry name" value="Ribonuclease H-like superfamily/Ribonuclease H"/>
    <property type="match status" value="1"/>
</dbReference>
<dbReference type="GO" id="GO:0071897">
    <property type="term" value="P:DNA biosynthetic process"/>
    <property type="evidence" value="ECO:0007669"/>
    <property type="project" value="UniProtKB-ARBA"/>
</dbReference>
<dbReference type="Pfam" id="PF18701">
    <property type="entry name" value="DUF5641"/>
    <property type="match status" value="1"/>
</dbReference>
<proteinExistence type="predicted"/>
<evidence type="ECO:0000259" key="3">
    <source>
        <dbReference type="PROSITE" id="PS50994"/>
    </source>
</evidence>
<dbReference type="InterPro" id="IPR043502">
    <property type="entry name" value="DNA/RNA_pol_sf"/>
</dbReference>